<gene>
    <name evidence="9" type="ORF">Fot_39724</name>
</gene>
<dbReference type="Gene3D" id="1.10.10.60">
    <property type="entry name" value="Homeodomain-like"/>
    <property type="match status" value="1"/>
</dbReference>
<evidence type="ECO:0000256" key="4">
    <source>
        <dbReference type="ARBA" id="ARBA00023125"/>
    </source>
</evidence>
<name>A0ABD1S873_9LAMI</name>
<evidence type="ECO:0000256" key="1">
    <source>
        <dbReference type="ARBA" id="ARBA00004604"/>
    </source>
</evidence>
<dbReference type="SUPFAM" id="SSF109715">
    <property type="entry name" value="DEK C-terminal domain"/>
    <property type="match status" value="1"/>
</dbReference>
<feature type="region of interest" description="Disordered" evidence="7">
    <location>
        <begin position="395"/>
        <end position="556"/>
    </location>
</feature>
<feature type="compositionally biased region" description="Basic and acidic residues" evidence="7">
    <location>
        <begin position="101"/>
        <end position="129"/>
    </location>
</feature>
<evidence type="ECO:0000259" key="8">
    <source>
        <dbReference type="Pfam" id="PF08766"/>
    </source>
</evidence>
<feature type="compositionally biased region" description="Basic and acidic residues" evidence="7">
    <location>
        <begin position="211"/>
        <end position="241"/>
    </location>
</feature>
<dbReference type="Proteomes" id="UP001604277">
    <property type="component" value="Unassembled WGS sequence"/>
</dbReference>
<feature type="compositionally biased region" description="Low complexity" evidence="7">
    <location>
        <begin position="485"/>
        <end position="495"/>
    </location>
</feature>
<evidence type="ECO:0000256" key="6">
    <source>
        <dbReference type="ARBA" id="ARBA00023242"/>
    </source>
</evidence>
<organism evidence="9 10">
    <name type="scientific">Forsythia ovata</name>
    <dbReference type="NCBI Taxonomy" id="205694"/>
    <lineage>
        <taxon>Eukaryota</taxon>
        <taxon>Viridiplantae</taxon>
        <taxon>Streptophyta</taxon>
        <taxon>Embryophyta</taxon>
        <taxon>Tracheophyta</taxon>
        <taxon>Spermatophyta</taxon>
        <taxon>Magnoliopsida</taxon>
        <taxon>eudicotyledons</taxon>
        <taxon>Gunneridae</taxon>
        <taxon>Pentapetalae</taxon>
        <taxon>asterids</taxon>
        <taxon>lamiids</taxon>
        <taxon>Lamiales</taxon>
        <taxon>Oleaceae</taxon>
        <taxon>Forsythieae</taxon>
        <taxon>Forsythia</taxon>
    </lineage>
</organism>
<dbReference type="GO" id="GO:0003677">
    <property type="term" value="F:DNA binding"/>
    <property type="evidence" value="ECO:0007669"/>
    <property type="project" value="UniProtKB-KW"/>
</dbReference>
<dbReference type="PANTHER" id="PTHR13468:SF22">
    <property type="entry name" value="DEK DOMAIN-CONTAINING CHROMATIN-ASSOCIATED PROTEIN 3"/>
    <property type="match status" value="1"/>
</dbReference>
<dbReference type="InterPro" id="IPR014876">
    <property type="entry name" value="DEK_C"/>
</dbReference>
<feature type="compositionally biased region" description="Acidic residues" evidence="7">
    <location>
        <begin position="130"/>
        <end position="140"/>
    </location>
</feature>
<feature type="domain" description="DEK-C" evidence="8">
    <location>
        <begin position="598"/>
        <end position="640"/>
    </location>
</feature>
<feature type="region of interest" description="Disordered" evidence="7">
    <location>
        <begin position="1"/>
        <end position="247"/>
    </location>
</feature>
<evidence type="ECO:0000256" key="7">
    <source>
        <dbReference type="SAM" id="MobiDB-lite"/>
    </source>
</evidence>
<feature type="compositionally biased region" description="Acidic residues" evidence="7">
    <location>
        <begin position="646"/>
        <end position="656"/>
    </location>
</feature>
<dbReference type="GO" id="GO:0005730">
    <property type="term" value="C:nucleolus"/>
    <property type="evidence" value="ECO:0007669"/>
    <property type="project" value="UniProtKB-SubCell"/>
</dbReference>
<dbReference type="GO" id="GO:0006325">
    <property type="term" value="P:chromatin organization"/>
    <property type="evidence" value="ECO:0007669"/>
    <property type="project" value="UniProtKB-KW"/>
</dbReference>
<keyword evidence="4" id="KW-0238">DNA-binding</keyword>
<evidence type="ECO:0000256" key="5">
    <source>
        <dbReference type="ARBA" id="ARBA00023163"/>
    </source>
</evidence>
<feature type="region of interest" description="Disordered" evidence="7">
    <location>
        <begin position="643"/>
        <end position="671"/>
    </location>
</feature>
<keyword evidence="3" id="KW-0805">Transcription regulation</keyword>
<protein>
    <submittedName>
        <fullName evidence="9">Neurofilament medium polypeptide-like</fullName>
    </submittedName>
</protein>
<dbReference type="Pfam" id="PF08766">
    <property type="entry name" value="DEK_C"/>
    <property type="match status" value="1"/>
</dbReference>
<keyword evidence="6" id="KW-0539">Nucleus</keyword>
<dbReference type="PANTHER" id="PTHR13468">
    <property type="entry name" value="DEK PROTEIN"/>
    <property type="match status" value="1"/>
</dbReference>
<feature type="compositionally biased region" description="Basic and acidic residues" evidence="7">
    <location>
        <begin position="657"/>
        <end position="671"/>
    </location>
</feature>
<dbReference type="InterPro" id="IPR044198">
    <property type="entry name" value="DEK"/>
</dbReference>
<dbReference type="FunFam" id="1.10.10.60:FF:000220">
    <property type="entry name" value="DEK domain-containing chromatin associated protein"/>
    <property type="match status" value="1"/>
</dbReference>
<dbReference type="EMBL" id="JBFOLJ010000011">
    <property type="protein sequence ID" value="KAL2495967.1"/>
    <property type="molecule type" value="Genomic_DNA"/>
</dbReference>
<keyword evidence="2" id="KW-0156">Chromatin regulator</keyword>
<feature type="compositionally biased region" description="Basic and acidic residues" evidence="7">
    <location>
        <begin position="429"/>
        <end position="440"/>
    </location>
</feature>
<comment type="caution">
    <text evidence="9">The sequence shown here is derived from an EMBL/GenBank/DDBJ whole genome shotgun (WGS) entry which is preliminary data.</text>
</comment>
<keyword evidence="5" id="KW-0804">Transcription</keyword>
<sequence length="713" mass="80379">MGEGDTVLEKPESVANGNAEIEEMEKKTEAVTEKKDGEARLEDDKDGGKLEAENMDVDKEDAKEGKEADDKVAEEGKQEEREETNGGKKEINCQITEDDSGEKPKEETENKAEGKVDGIKEETEDKAEEHTEDMEETEDKAEEHTVDKEETEDKAEEHTEDKEETEDKAEEHPEDKEETENKAEEHTEEKSKKKRPRTKNSAGKNGKGKKKEAEDKEKERKTPTGKKSMEPKTPAEKKGELKTPVGSTIERPVRERKSVERLVSIIEKDDSKEFQIEKGRGTALKDIPNVAYKLSRKKTEDTFKLLHTILFGRRGKAAQIKNNISRFSGFVWHDNEEKQMIKVKEKLDKFVKEKLVEFCDVLDIPISKANTRKEDIIAKLVEFLLAPRATTTELLAEKEQSSKGQKRKRVSKSASGSSTPSKGSAKSQKRSDSASKKAGEKNSVPESEDDSEEAEEEQEEAPKEENENRSESEDESGEEKEKQKPPSAKKGSAGKAKTKKVTISEKASTPKKSPAKSSSSRSRYNNDTSAKKSSGKKKDEAVKEKSRTPKTNASKESTEPFLFVSVQIKGRRSCKGKTSLRKTNQSRIMMNSEMPSCEILKDVDFNTATFTDILKLLAKRFSMDLTPRKSSIKLMIQDELTKLADGQDDEEEDEEGNTEKDEKQAFRPRRESLTYLDRSNTKTGISYKLLFNPSPSLNLYRSCYPVHVLPCPR</sequence>
<evidence type="ECO:0000313" key="9">
    <source>
        <dbReference type="EMBL" id="KAL2495967.1"/>
    </source>
</evidence>
<feature type="compositionally biased region" description="Basic and acidic residues" evidence="7">
    <location>
        <begin position="460"/>
        <end position="471"/>
    </location>
</feature>
<feature type="compositionally biased region" description="Low complexity" evidence="7">
    <location>
        <begin position="412"/>
        <end position="426"/>
    </location>
</feature>
<feature type="compositionally biased region" description="Basic and acidic residues" evidence="7">
    <location>
        <begin position="536"/>
        <end position="547"/>
    </location>
</feature>
<accession>A0ABD1S873</accession>
<evidence type="ECO:0000256" key="3">
    <source>
        <dbReference type="ARBA" id="ARBA00023015"/>
    </source>
</evidence>
<evidence type="ECO:0000256" key="2">
    <source>
        <dbReference type="ARBA" id="ARBA00022853"/>
    </source>
</evidence>
<keyword evidence="10" id="KW-1185">Reference proteome</keyword>
<feature type="compositionally biased region" description="Basic and acidic residues" evidence="7">
    <location>
        <begin position="24"/>
        <end position="91"/>
    </location>
</feature>
<comment type="subcellular location">
    <subcellularLocation>
        <location evidence="1">Nucleus</location>
        <location evidence="1">Nucleolus</location>
    </subcellularLocation>
</comment>
<proteinExistence type="predicted"/>
<feature type="compositionally biased region" description="Acidic residues" evidence="7">
    <location>
        <begin position="446"/>
        <end position="459"/>
    </location>
</feature>
<evidence type="ECO:0000313" key="10">
    <source>
        <dbReference type="Proteomes" id="UP001604277"/>
    </source>
</evidence>
<feature type="compositionally biased region" description="Basic and acidic residues" evidence="7">
    <location>
        <begin position="169"/>
        <end position="191"/>
    </location>
</feature>
<dbReference type="AlphaFoldDB" id="A0ABD1S873"/>
<reference evidence="10" key="1">
    <citation type="submission" date="2024-07" db="EMBL/GenBank/DDBJ databases">
        <title>Two chromosome-level genome assemblies of Korean endemic species Abeliophyllum distichum and Forsythia ovata (Oleaceae).</title>
        <authorList>
            <person name="Jang H."/>
        </authorList>
    </citation>
    <scope>NUCLEOTIDE SEQUENCE [LARGE SCALE GENOMIC DNA]</scope>
</reference>
<feature type="compositionally biased region" description="Low complexity" evidence="7">
    <location>
        <begin position="504"/>
        <end position="523"/>
    </location>
</feature>